<dbReference type="eggNOG" id="COG2984">
    <property type="taxonomic scope" value="Bacteria"/>
</dbReference>
<keyword evidence="2" id="KW-1185">Reference proteome</keyword>
<evidence type="ECO:0000313" key="2">
    <source>
        <dbReference type="Proteomes" id="UP000005990"/>
    </source>
</evidence>
<dbReference type="Gene3D" id="3.40.50.2300">
    <property type="match status" value="2"/>
</dbReference>
<dbReference type="InterPro" id="IPR007487">
    <property type="entry name" value="ABC_transpt-TYRBP-like"/>
</dbReference>
<gene>
    <name evidence="1" type="ORF">HMPREF9257_0214</name>
</gene>
<name>E4KN01_9LACT</name>
<dbReference type="RefSeq" id="WP_006417842.1">
    <property type="nucleotide sequence ID" value="NZ_AENN01000006.1"/>
</dbReference>
<protein>
    <submittedName>
        <fullName evidence="1">ABC transporter substrate binding protein</fullName>
    </submittedName>
</protein>
<comment type="caution">
    <text evidence="1">The sequence shown here is derived from an EMBL/GenBank/DDBJ whole genome shotgun (WGS) entry which is preliminary data.</text>
</comment>
<dbReference type="OrthoDB" id="9776955at2"/>
<dbReference type="Proteomes" id="UP000005990">
    <property type="component" value="Unassembled WGS sequence"/>
</dbReference>
<evidence type="ECO:0000313" key="1">
    <source>
        <dbReference type="EMBL" id="EFR31710.1"/>
    </source>
</evidence>
<dbReference type="EMBL" id="AENN01000006">
    <property type="protein sequence ID" value="EFR31710.1"/>
    <property type="molecule type" value="Genomic_DNA"/>
</dbReference>
<dbReference type="STRING" id="908337.HMPREF9257_0214"/>
<sequence length="323" mass="34506">MYDYLRKGLITLSALGMTLSPLALHKNQVQADESLKVGVIQYVEHESLDQNYQGFVDGLKEAGYEEGKNLELNYVNAAGDNANLQSMSESVGKNSDYLFAIATPVAQALANIEKEKPIYISSVTDPVSAGLVESLEKPNTNVTGTIDAGPLKEQVALISQVAPNAKKVGLIYNSGEANSVSEAKLAKKELEAAGYQVAEQTVTSTNDISQVMQSLVADKVDALFTVTDNTIASAMTLVGDMAIEAKLPLVGGSKDMVLNRGLVTYGLDYYELGKQTAKMLVDQVKSGKDTKDIPIQTAAKLDLVVNKDVAQALGIDPESIKTK</sequence>
<dbReference type="AlphaFoldDB" id="E4KN01"/>
<reference evidence="1 2" key="1">
    <citation type="submission" date="2010-10" db="EMBL/GenBank/DDBJ databases">
        <authorList>
            <person name="Durkin A.S."/>
            <person name="Madupu R."/>
            <person name="Torralba M."/>
            <person name="Gillis M."/>
            <person name="Methe B."/>
            <person name="Sutton G."/>
            <person name="Nelson K.E."/>
        </authorList>
    </citation>
    <scope>NUCLEOTIDE SEQUENCE [LARGE SCALE GENOMIC DNA]</scope>
    <source>
        <strain evidence="1 2">ACS-139-V-Col8</strain>
    </source>
</reference>
<organism evidence="1 2">
    <name type="scientific">Eremococcus coleocola ACS-139-V-Col8</name>
    <dbReference type="NCBI Taxonomy" id="908337"/>
    <lineage>
        <taxon>Bacteria</taxon>
        <taxon>Bacillati</taxon>
        <taxon>Bacillota</taxon>
        <taxon>Bacilli</taxon>
        <taxon>Lactobacillales</taxon>
        <taxon>Aerococcaceae</taxon>
        <taxon>Eremococcus</taxon>
    </lineage>
</organism>
<dbReference type="PANTHER" id="PTHR35271">
    <property type="entry name" value="ABC TRANSPORTER, SUBSTRATE-BINDING LIPOPROTEIN-RELATED"/>
    <property type="match status" value="1"/>
</dbReference>
<dbReference type="Pfam" id="PF04392">
    <property type="entry name" value="ABC_sub_bind"/>
    <property type="match status" value="1"/>
</dbReference>
<accession>E4KN01</accession>
<dbReference type="InterPro" id="IPR028082">
    <property type="entry name" value="Peripla_BP_I"/>
</dbReference>
<dbReference type="CDD" id="cd06325">
    <property type="entry name" value="PBP1_ABC_unchar_transporter"/>
    <property type="match status" value="1"/>
</dbReference>
<proteinExistence type="predicted"/>
<dbReference type="PANTHER" id="PTHR35271:SF1">
    <property type="entry name" value="ABC TRANSPORTER, SUBSTRATE-BINDING LIPOPROTEIN"/>
    <property type="match status" value="1"/>
</dbReference>
<dbReference type="SUPFAM" id="SSF53822">
    <property type="entry name" value="Periplasmic binding protein-like I"/>
    <property type="match status" value="1"/>
</dbReference>